<keyword evidence="2 5" id="KW-0812">Transmembrane</keyword>
<dbReference type="Proteomes" id="UP000612585">
    <property type="component" value="Unassembled WGS sequence"/>
</dbReference>
<dbReference type="Pfam" id="PF13564">
    <property type="entry name" value="DoxX_2"/>
    <property type="match status" value="1"/>
</dbReference>
<keyword evidence="4 5" id="KW-0472">Membrane</keyword>
<gene>
    <name evidence="6" type="ORF">Vau01_019220</name>
</gene>
<evidence type="ECO:0008006" key="8">
    <source>
        <dbReference type="Google" id="ProtNLM"/>
    </source>
</evidence>
<name>A0A8J3YZ51_9ACTN</name>
<evidence type="ECO:0000313" key="7">
    <source>
        <dbReference type="Proteomes" id="UP000612585"/>
    </source>
</evidence>
<dbReference type="InterPro" id="IPR032808">
    <property type="entry name" value="DoxX"/>
</dbReference>
<evidence type="ECO:0000256" key="5">
    <source>
        <dbReference type="SAM" id="Phobius"/>
    </source>
</evidence>
<keyword evidence="7" id="KW-1185">Reference proteome</keyword>
<reference evidence="6" key="1">
    <citation type="submission" date="2021-01" db="EMBL/GenBank/DDBJ databases">
        <title>Whole genome shotgun sequence of Virgisporangium aurantiacum NBRC 16421.</title>
        <authorList>
            <person name="Komaki H."/>
            <person name="Tamura T."/>
        </authorList>
    </citation>
    <scope>NUCLEOTIDE SEQUENCE</scope>
    <source>
        <strain evidence="6">NBRC 16421</strain>
    </source>
</reference>
<evidence type="ECO:0000313" key="6">
    <source>
        <dbReference type="EMBL" id="GIJ54406.1"/>
    </source>
</evidence>
<protein>
    <recommendedName>
        <fullName evidence="8">DoxX-like family protein</fullName>
    </recommendedName>
</protein>
<feature type="transmembrane region" description="Helical" evidence="5">
    <location>
        <begin position="102"/>
        <end position="122"/>
    </location>
</feature>
<evidence type="ECO:0000256" key="3">
    <source>
        <dbReference type="ARBA" id="ARBA00022989"/>
    </source>
</evidence>
<evidence type="ECO:0000256" key="2">
    <source>
        <dbReference type="ARBA" id="ARBA00022692"/>
    </source>
</evidence>
<evidence type="ECO:0000256" key="4">
    <source>
        <dbReference type="ARBA" id="ARBA00023136"/>
    </source>
</evidence>
<feature type="transmembrane region" description="Helical" evidence="5">
    <location>
        <begin position="74"/>
        <end position="95"/>
    </location>
</feature>
<sequence>MSAAPRSRHVLDVVVTGATIAANGVAAYSDFTRGHFAVGMSAKVGVPLSVLPMSGTLKTAGAAGLALGLSGVPVVGTAAGTGLVLFFCGAVGVHLRAREHRYVLITSGYLALAVGSLVLAAVRRPVR</sequence>
<accession>A0A8J3YZ51</accession>
<dbReference type="AlphaFoldDB" id="A0A8J3YZ51"/>
<comment type="caution">
    <text evidence="6">The sequence shown here is derived from an EMBL/GenBank/DDBJ whole genome shotgun (WGS) entry which is preliminary data.</text>
</comment>
<comment type="subcellular location">
    <subcellularLocation>
        <location evidence="1">Membrane</location>
        <topology evidence="1">Multi-pass membrane protein</topology>
    </subcellularLocation>
</comment>
<dbReference type="EMBL" id="BOPG01000012">
    <property type="protein sequence ID" value="GIJ54406.1"/>
    <property type="molecule type" value="Genomic_DNA"/>
</dbReference>
<proteinExistence type="predicted"/>
<dbReference type="RefSeq" id="WP_203989405.1">
    <property type="nucleotide sequence ID" value="NZ_BOPG01000012.1"/>
</dbReference>
<organism evidence="6 7">
    <name type="scientific">Virgisporangium aurantiacum</name>
    <dbReference type="NCBI Taxonomy" id="175570"/>
    <lineage>
        <taxon>Bacteria</taxon>
        <taxon>Bacillati</taxon>
        <taxon>Actinomycetota</taxon>
        <taxon>Actinomycetes</taxon>
        <taxon>Micromonosporales</taxon>
        <taxon>Micromonosporaceae</taxon>
        <taxon>Virgisporangium</taxon>
    </lineage>
</organism>
<dbReference type="GO" id="GO:0016020">
    <property type="term" value="C:membrane"/>
    <property type="evidence" value="ECO:0007669"/>
    <property type="project" value="UniProtKB-SubCell"/>
</dbReference>
<keyword evidence="3 5" id="KW-1133">Transmembrane helix</keyword>
<evidence type="ECO:0000256" key="1">
    <source>
        <dbReference type="ARBA" id="ARBA00004141"/>
    </source>
</evidence>